<dbReference type="GO" id="GO:0006355">
    <property type="term" value="P:regulation of DNA-templated transcription"/>
    <property type="evidence" value="ECO:0007669"/>
    <property type="project" value="UniProtKB-ARBA"/>
</dbReference>
<dbReference type="EMBL" id="SRJD01000002">
    <property type="protein sequence ID" value="TGA99863.1"/>
    <property type="molecule type" value="Genomic_DNA"/>
</dbReference>
<dbReference type="RefSeq" id="WP_135347258.1">
    <property type="nucleotide sequence ID" value="NZ_SRJD01000002.1"/>
</dbReference>
<dbReference type="OrthoDB" id="9812134at2"/>
<organism evidence="4 5">
    <name type="scientific">Sporolactobacillus shoreae</name>
    <dbReference type="NCBI Taxonomy" id="1465501"/>
    <lineage>
        <taxon>Bacteria</taxon>
        <taxon>Bacillati</taxon>
        <taxon>Bacillota</taxon>
        <taxon>Bacilli</taxon>
        <taxon>Bacillales</taxon>
        <taxon>Sporolactobacillaceae</taxon>
        <taxon>Sporolactobacillus</taxon>
    </lineage>
</organism>
<comment type="caution">
    <text evidence="4">The sequence shown here is derived from an EMBL/GenBank/DDBJ whole genome shotgun (WGS) entry which is preliminary data.</text>
</comment>
<dbReference type="Proteomes" id="UP000298347">
    <property type="component" value="Unassembled WGS sequence"/>
</dbReference>
<keyword evidence="5" id="KW-1185">Reference proteome</keyword>
<proteinExistence type="predicted"/>
<evidence type="ECO:0000256" key="1">
    <source>
        <dbReference type="ARBA" id="ARBA00023125"/>
    </source>
</evidence>
<accession>A0A4Z0GTI4</accession>
<evidence type="ECO:0000256" key="2">
    <source>
        <dbReference type="PROSITE-ProRule" id="PRU00335"/>
    </source>
</evidence>
<dbReference type="PRINTS" id="PR00455">
    <property type="entry name" value="HTHTETR"/>
</dbReference>
<feature type="DNA-binding region" description="H-T-H motif" evidence="2">
    <location>
        <begin position="22"/>
        <end position="41"/>
    </location>
</feature>
<protein>
    <submittedName>
        <fullName evidence="4">TetR/AcrR family transcriptional regulator</fullName>
    </submittedName>
</protein>
<dbReference type="InterPro" id="IPR036271">
    <property type="entry name" value="Tet_transcr_reg_TetR-rel_C_sf"/>
</dbReference>
<dbReference type="GO" id="GO:0003677">
    <property type="term" value="F:DNA binding"/>
    <property type="evidence" value="ECO:0007669"/>
    <property type="project" value="UniProtKB-UniRule"/>
</dbReference>
<dbReference type="SUPFAM" id="SSF46689">
    <property type="entry name" value="Homeodomain-like"/>
    <property type="match status" value="1"/>
</dbReference>
<feature type="domain" description="HTH tetR-type" evidence="3">
    <location>
        <begin position="1"/>
        <end position="59"/>
    </location>
</feature>
<reference evidence="4 5" key="1">
    <citation type="journal article" date="2015" name="Int. J. Syst. Evol. Microbiol.">
        <title>Sporolactobacillus shoreae sp. nov. and Sporolactobacillus spathodeae sp. nov., two spore-forming lactic acid bacteria isolated from tree barks in Thailand.</title>
        <authorList>
            <person name="Thamacharoensuk T."/>
            <person name="Kitahara M."/>
            <person name="Ohkuma M."/>
            <person name="Thongchul N."/>
            <person name="Tanasupawat S."/>
        </authorList>
    </citation>
    <scope>NUCLEOTIDE SEQUENCE [LARGE SCALE GENOMIC DNA]</scope>
    <source>
        <strain evidence="4 5">BK92</strain>
    </source>
</reference>
<evidence type="ECO:0000313" key="5">
    <source>
        <dbReference type="Proteomes" id="UP000298347"/>
    </source>
</evidence>
<dbReference type="Gene3D" id="1.10.10.60">
    <property type="entry name" value="Homeodomain-like"/>
    <property type="match status" value="1"/>
</dbReference>
<dbReference type="SUPFAM" id="SSF48498">
    <property type="entry name" value="Tetracyclin repressor-like, C-terminal domain"/>
    <property type="match status" value="1"/>
</dbReference>
<dbReference type="Gene3D" id="1.10.357.10">
    <property type="entry name" value="Tetracycline Repressor, domain 2"/>
    <property type="match status" value="1"/>
</dbReference>
<name>A0A4Z0GTI4_9BACL</name>
<dbReference type="AlphaFoldDB" id="A0A4Z0GTI4"/>
<dbReference type="PANTHER" id="PTHR30328">
    <property type="entry name" value="TRANSCRIPTIONAL REPRESSOR"/>
    <property type="match status" value="1"/>
</dbReference>
<keyword evidence="1 2" id="KW-0238">DNA-binding</keyword>
<dbReference type="InterPro" id="IPR009057">
    <property type="entry name" value="Homeodomain-like_sf"/>
</dbReference>
<dbReference type="InterPro" id="IPR050109">
    <property type="entry name" value="HTH-type_TetR-like_transc_reg"/>
</dbReference>
<dbReference type="Pfam" id="PF00440">
    <property type="entry name" value="TetR_N"/>
    <property type="match status" value="1"/>
</dbReference>
<evidence type="ECO:0000259" key="3">
    <source>
        <dbReference type="PROSITE" id="PS50977"/>
    </source>
</evidence>
<sequence>MRENIVDTAAQLIAKYGLKKFTLDEIASELQISKKTIYQHFQSKNEIVHAYFSSYIESDKKSTEEALTMNCSVPEKIHAIVYSTHHYILPISVLEETKQFYPDEWASIEELRQFKLDATQGLLKQGINLGVFRSDINLSVLSKMLEKISRMFMDYDFLLENRLKPREAIDEALKIIFDGILRS</sequence>
<evidence type="ECO:0000313" key="4">
    <source>
        <dbReference type="EMBL" id="TGA99863.1"/>
    </source>
</evidence>
<gene>
    <name evidence="4" type="ORF">E4665_02640</name>
</gene>
<dbReference type="PROSITE" id="PS50977">
    <property type="entry name" value="HTH_TETR_2"/>
    <property type="match status" value="1"/>
</dbReference>
<dbReference type="InterPro" id="IPR001647">
    <property type="entry name" value="HTH_TetR"/>
</dbReference>
<dbReference type="PANTHER" id="PTHR30328:SF54">
    <property type="entry name" value="HTH-TYPE TRANSCRIPTIONAL REPRESSOR SCO4008"/>
    <property type="match status" value="1"/>
</dbReference>